<dbReference type="AlphaFoldDB" id="A0A2M7VAA4"/>
<protein>
    <submittedName>
        <fullName evidence="1">Uncharacterized protein</fullName>
    </submittedName>
</protein>
<dbReference type="EMBL" id="PFPL01000043">
    <property type="protein sequence ID" value="PIZ95834.1"/>
    <property type="molecule type" value="Genomic_DNA"/>
</dbReference>
<evidence type="ECO:0000313" key="2">
    <source>
        <dbReference type="Proteomes" id="UP000231453"/>
    </source>
</evidence>
<gene>
    <name evidence="1" type="ORF">COX80_03095</name>
</gene>
<accession>A0A2M7VAA4</accession>
<dbReference type="Proteomes" id="UP000231453">
    <property type="component" value="Unassembled WGS sequence"/>
</dbReference>
<name>A0A2M7VAA4_9BACT</name>
<proteinExistence type="predicted"/>
<sequence>MKNKESLKKLEVVDSKQERQETSLLLKALDSFGVSSKRWERELDFLESDDTDTDLDGDLDLEGLIDDVGKRVEEKKKDEIKKLKKTILPIEVDGNLSNISELSKERADIIEDIQKVEEGFDIENPEFSIEVQQSIEVLNHLCSENIHDRQKLYDAIYHSNQDLVPLLKYMEKNPKELITKVLPKIKNLESRLILINEYSVILTLAGVDVIALNEDVMTQAKYSNDDIKDNLLYEKREKDLLNSKNEKKKNAFIVEDCLDRIMGKIDTNIEWALSIYSASLDESVIGDGKIRLEIKKGFENKIREIINGLKDVQPFEVLKLYSLLQKNEINTDSIIGVRDLGYVTEDAFSKTTVNSENYQEIFLKFNEYSVFLEKYRSRMILENILIELSGDNLLLALSLHDREYKKTLGRDFFREIIQKRFNDELAKSPLDALKFCEELPDSTDSLEYHYSMILGLKDKKSILSLLKSNKLKDRIEKNIIRRYDLEHSILSLFVEGLESGVKSVVDFYRELPDDFNKVVISQKIVSHFWLSLDSNLPEKEKGIKTKEYFADKLDILAEMMWSKDSDNNMVWQISNAFTNGGGVVQLDMIKDIVKRDNRLTTLAKLNLGSLKMMYDRIVAEDLLSDDEFKKIYNACLKHRPQDILFFREIFKDKVDISDDDYAASLAELYKNQDEKIFFGNSH</sequence>
<reference evidence="2" key="1">
    <citation type="submission" date="2017-09" db="EMBL/GenBank/DDBJ databases">
        <title>Depth-based differentiation of microbial function through sediment-hosted aquifers and enrichment of novel symbionts in the deep terrestrial subsurface.</title>
        <authorList>
            <person name="Probst A.J."/>
            <person name="Ladd B."/>
            <person name="Jarett J.K."/>
            <person name="Geller-Mcgrath D.E."/>
            <person name="Sieber C.M.K."/>
            <person name="Emerson J.B."/>
            <person name="Anantharaman K."/>
            <person name="Thomas B.C."/>
            <person name="Malmstrom R."/>
            <person name="Stieglmeier M."/>
            <person name="Klingl A."/>
            <person name="Woyke T."/>
            <person name="Ryan C.M."/>
            <person name="Banfield J.F."/>
        </authorList>
    </citation>
    <scope>NUCLEOTIDE SEQUENCE [LARGE SCALE GENOMIC DNA]</scope>
</reference>
<evidence type="ECO:0000313" key="1">
    <source>
        <dbReference type="EMBL" id="PIZ95834.1"/>
    </source>
</evidence>
<organism evidence="1 2">
    <name type="scientific">Candidatus Magasanikbacteria bacterium CG_4_10_14_0_2_um_filter_33_14</name>
    <dbReference type="NCBI Taxonomy" id="1974636"/>
    <lineage>
        <taxon>Bacteria</taxon>
        <taxon>Candidatus Magasanikiibacteriota</taxon>
    </lineage>
</organism>
<comment type="caution">
    <text evidence="1">The sequence shown here is derived from an EMBL/GenBank/DDBJ whole genome shotgun (WGS) entry which is preliminary data.</text>
</comment>